<comment type="caution">
    <text evidence="1">The sequence shown here is derived from an EMBL/GenBank/DDBJ whole genome shotgun (WGS) entry which is preliminary data.</text>
</comment>
<dbReference type="Proteomes" id="UP001362999">
    <property type="component" value="Unassembled WGS sequence"/>
</dbReference>
<keyword evidence="3" id="KW-1185">Reference proteome</keyword>
<dbReference type="EMBL" id="JAWWNJ010000042">
    <property type="protein sequence ID" value="KAK7019976.1"/>
    <property type="molecule type" value="Genomic_DNA"/>
</dbReference>
<evidence type="ECO:0000313" key="2">
    <source>
        <dbReference type="EMBL" id="KAK7050380.1"/>
    </source>
</evidence>
<sequence length="169" mass="19030">MSDNPDFIAARYAAVQRTLDMIKEAEVLRQAAQLEDWDWDKHMAIRAFRSFQGTRLAKIQRAAARRSARLRYLSRRDEYAQQTDPAYAHVTNADFVEFGWGGVTAGATWGEHTDGDSLSSCGESDAQWPPSSPALNDWGFWLTEERDKISPLIIPHPGTSHVTIVPLEL</sequence>
<reference evidence="1 3" key="1">
    <citation type="journal article" date="2024" name="J Genomics">
        <title>Draft genome sequencing and assembly of Favolaschia claudopus CIRM-BRFM 2984 isolated from oak limbs.</title>
        <authorList>
            <person name="Navarro D."/>
            <person name="Drula E."/>
            <person name="Chaduli D."/>
            <person name="Cazenave R."/>
            <person name="Ahrendt S."/>
            <person name="Wang J."/>
            <person name="Lipzen A."/>
            <person name="Daum C."/>
            <person name="Barry K."/>
            <person name="Grigoriev I.V."/>
            <person name="Favel A."/>
            <person name="Rosso M.N."/>
            <person name="Martin F."/>
        </authorList>
    </citation>
    <scope>NUCLEOTIDE SEQUENCE [LARGE SCALE GENOMIC DNA]</scope>
    <source>
        <strain evidence="1 3">CIRM-BRFM 2984</strain>
    </source>
</reference>
<dbReference type="EMBL" id="JAWWNJ010000008">
    <property type="protein sequence ID" value="KAK7050380.1"/>
    <property type="molecule type" value="Genomic_DNA"/>
</dbReference>
<evidence type="ECO:0000313" key="1">
    <source>
        <dbReference type="EMBL" id="KAK7019976.1"/>
    </source>
</evidence>
<accession>A0AAW0B1T7</accession>
<proteinExistence type="predicted"/>
<protein>
    <submittedName>
        <fullName evidence="1">Uncharacterized protein</fullName>
    </submittedName>
</protein>
<dbReference type="AlphaFoldDB" id="A0AAW0B1T7"/>
<organism evidence="1 3">
    <name type="scientific">Favolaschia claudopus</name>
    <dbReference type="NCBI Taxonomy" id="2862362"/>
    <lineage>
        <taxon>Eukaryota</taxon>
        <taxon>Fungi</taxon>
        <taxon>Dikarya</taxon>
        <taxon>Basidiomycota</taxon>
        <taxon>Agaricomycotina</taxon>
        <taxon>Agaricomycetes</taxon>
        <taxon>Agaricomycetidae</taxon>
        <taxon>Agaricales</taxon>
        <taxon>Marasmiineae</taxon>
        <taxon>Mycenaceae</taxon>
        <taxon>Favolaschia</taxon>
    </lineage>
</organism>
<name>A0AAW0B1T7_9AGAR</name>
<evidence type="ECO:0000313" key="3">
    <source>
        <dbReference type="Proteomes" id="UP001362999"/>
    </source>
</evidence>
<gene>
    <name evidence="2" type="ORF">R3P38DRAFT_2763615</name>
    <name evidence="1" type="ORF">R3P38DRAFT_2782349</name>
</gene>